<dbReference type="InterPro" id="IPR036271">
    <property type="entry name" value="Tet_transcr_reg_TetR-rel_C_sf"/>
</dbReference>
<comment type="caution">
    <text evidence="6">The sequence shown here is derived from an EMBL/GenBank/DDBJ whole genome shotgun (WGS) entry which is preliminary data.</text>
</comment>
<accession>A0A916SA71</accession>
<evidence type="ECO:0000256" key="2">
    <source>
        <dbReference type="ARBA" id="ARBA00023125"/>
    </source>
</evidence>
<feature type="domain" description="HTH tetR-type" evidence="5">
    <location>
        <begin position="27"/>
        <end position="87"/>
    </location>
</feature>
<dbReference type="EMBL" id="BMGB01000001">
    <property type="protein sequence ID" value="GGA90796.1"/>
    <property type="molecule type" value="Genomic_DNA"/>
</dbReference>
<dbReference type="Pfam" id="PF00440">
    <property type="entry name" value="TetR_N"/>
    <property type="match status" value="1"/>
</dbReference>
<reference evidence="6" key="2">
    <citation type="submission" date="2020-09" db="EMBL/GenBank/DDBJ databases">
        <authorList>
            <person name="Sun Q."/>
            <person name="Zhou Y."/>
        </authorList>
    </citation>
    <scope>NUCLEOTIDE SEQUENCE</scope>
    <source>
        <strain evidence="6">CGMCC 1.12813</strain>
    </source>
</reference>
<dbReference type="PRINTS" id="PR00455">
    <property type="entry name" value="HTHTETR"/>
</dbReference>
<keyword evidence="3" id="KW-0804">Transcription</keyword>
<dbReference type="GO" id="GO:0003677">
    <property type="term" value="F:DNA binding"/>
    <property type="evidence" value="ECO:0007669"/>
    <property type="project" value="UniProtKB-UniRule"/>
</dbReference>
<feature type="DNA-binding region" description="H-T-H motif" evidence="4">
    <location>
        <begin position="50"/>
        <end position="69"/>
    </location>
</feature>
<dbReference type="SUPFAM" id="SSF48498">
    <property type="entry name" value="Tetracyclin repressor-like, C-terminal domain"/>
    <property type="match status" value="1"/>
</dbReference>
<name>A0A916SA71_9MICO</name>
<dbReference type="AlphaFoldDB" id="A0A916SA71"/>
<dbReference type="SUPFAM" id="SSF46689">
    <property type="entry name" value="Homeodomain-like"/>
    <property type="match status" value="1"/>
</dbReference>
<dbReference type="PANTHER" id="PTHR47506">
    <property type="entry name" value="TRANSCRIPTIONAL REGULATORY PROTEIN"/>
    <property type="match status" value="1"/>
</dbReference>
<sequence>MVLNTDGNPAARADIVSLWTSPDPDTSVVRDRILNAASRLFYANGIRATGIAEVVHLAEVTKVTLYRHFASKDALVLAYLARRSAFEHEYMDEAMRIAKADPASASEAIASTIGVESCSPGFRGCPFINAAAEFGDPESEIRQYVDAHRAWFKTVVEDLLQSTGIVDVSEAATDLVMLRDGAMISGYLGDPDVVAASLLRAGTAVVAAHSRR</sequence>
<reference evidence="6" key="1">
    <citation type="journal article" date="2014" name="Int. J. Syst. Evol. Microbiol.">
        <title>Complete genome sequence of Corynebacterium casei LMG S-19264T (=DSM 44701T), isolated from a smear-ripened cheese.</title>
        <authorList>
            <consortium name="US DOE Joint Genome Institute (JGI-PGF)"/>
            <person name="Walter F."/>
            <person name="Albersmeier A."/>
            <person name="Kalinowski J."/>
            <person name="Ruckert C."/>
        </authorList>
    </citation>
    <scope>NUCLEOTIDE SEQUENCE</scope>
    <source>
        <strain evidence="6">CGMCC 1.12813</strain>
    </source>
</reference>
<dbReference type="Gene3D" id="1.10.357.10">
    <property type="entry name" value="Tetracycline Repressor, domain 2"/>
    <property type="match status" value="1"/>
</dbReference>
<organism evidence="6 7">
    <name type="scientific">Conyzicola nivalis</name>
    <dbReference type="NCBI Taxonomy" id="1477021"/>
    <lineage>
        <taxon>Bacteria</taxon>
        <taxon>Bacillati</taxon>
        <taxon>Actinomycetota</taxon>
        <taxon>Actinomycetes</taxon>
        <taxon>Micrococcales</taxon>
        <taxon>Microbacteriaceae</taxon>
        <taxon>Conyzicola</taxon>
    </lineage>
</organism>
<evidence type="ECO:0000259" key="5">
    <source>
        <dbReference type="PROSITE" id="PS50977"/>
    </source>
</evidence>
<dbReference type="PROSITE" id="PS50977">
    <property type="entry name" value="HTH_TETR_2"/>
    <property type="match status" value="1"/>
</dbReference>
<keyword evidence="2 4" id="KW-0238">DNA-binding</keyword>
<dbReference type="Proteomes" id="UP000606922">
    <property type="component" value="Unassembled WGS sequence"/>
</dbReference>
<evidence type="ECO:0000256" key="4">
    <source>
        <dbReference type="PROSITE-ProRule" id="PRU00335"/>
    </source>
</evidence>
<keyword evidence="1" id="KW-0805">Transcription regulation</keyword>
<evidence type="ECO:0000313" key="6">
    <source>
        <dbReference type="EMBL" id="GGA90796.1"/>
    </source>
</evidence>
<evidence type="ECO:0000313" key="7">
    <source>
        <dbReference type="Proteomes" id="UP000606922"/>
    </source>
</evidence>
<dbReference type="InterPro" id="IPR001647">
    <property type="entry name" value="HTH_TetR"/>
</dbReference>
<evidence type="ECO:0000256" key="1">
    <source>
        <dbReference type="ARBA" id="ARBA00023015"/>
    </source>
</evidence>
<dbReference type="PANTHER" id="PTHR47506:SF1">
    <property type="entry name" value="HTH-TYPE TRANSCRIPTIONAL REGULATOR YJDC"/>
    <property type="match status" value="1"/>
</dbReference>
<proteinExistence type="predicted"/>
<keyword evidence="7" id="KW-1185">Reference proteome</keyword>
<dbReference type="InterPro" id="IPR009057">
    <property type="entry name" value="Homeodomain-like_sf"/>
</dbReference>
<gene>
    <name evidence="6" type="ORF">GCM10010979_01880</name>
</gene>
<evidence type="ECO:0000256" key="3">
    <source>
        <dbReference type="ARBA" id="ARBA00023163"/>
    </source>
</evidence>
<protein>
    <submittedName>
        <fullName evidence="6">TetR family transcriptional regulator</fullName>
    </submittedName>
</protein>